<evidence type="ECO:0000313" key="3">
    <source>
        <dbReference type="EMBL" id="TWU27875.1"/>
    </source>
</evidence>
<feature type="domain" description="CN hydrolase" evidence="2">
    <location>
        <begin position="44"/>
        <end position="282"/>
    </location>
</feature>
<dbReference type="InterPro" id="IPR036526">
    <property type="entry name" value="C-N_Hydrolase_sf"/>
</dbReference>
<dbReference type="OrthoDB" id="2826359at2"/>
<keyword evidence="3" id="KW-0378">Hydrolase</keyword>
<dbReference type="RefSeq" id="WP_146451024.1">
    <property type="nucleotide sequence ID" value="NZ_SJPS01000003.1"/>
</dbReference>
<dbReference type="AlphaFoldDB" id="A0A5C6CVM2"/>
<gene>
    <name evidence="3" type="primary">ramA_1</name>
    <name evidence="3" type="ORF">Pla144_26520</name>
</gene>
<dbReference type="Proteomes" id="UP000318437">
    <property type="component" value="Unassembled WGS sequence"/>
</dbReference>
<evidence type="ECO:0000259" key="2">
    <source>
        <dbReference type="PROSITE" id="PS50263"/>
    </source>
</evidence>
<evidence type="ECO:0000313" key="4">
    <source>
        <dbReference type="Proteomes" id="UP000318437"/>
    </source>
</evidence>
<dbReference type="PROSITE" id="PS01227">
    <property type="entry name" value="UPF0012"/>
    <property type="match status" value="1"/>
</dbReference>
<evidence type="ECO:0000256" key="1">
    <source>
        <dbReference type="ARBA" id="ARBA00010613"/>
    </source>
</evidence>
<dbReference type="EMBL" id="SJPS01000003">
    <property type="protein sequence ID" value="TWU27875.1"/>
    <property type="molecule type" value="Genomic_DNA"/>
</dbReference>
<dbReference type="Gene3D" id="3.60.110.10">
    <property type="entry name" value="Carbon-nitrogen hydrolase"/>
    <property type="match status" value="1"/>
</dbReference>
<dbReference type="EC" id="3.5.1.100" evidence="3"/>
<organism evidence="3 4">
    <name type="scientific">Bythopirellula polymerisocia</name>
    <dbReference type="NCBI Taxonomy" id="2528003"/>
    <lineage>
        <taxon>Bacteria</taxon>
        <taxon>Pseudomonadati</taxon>
        <taxon>Planctomycetota</taxon>
        <taxon>Planctomycetia</taxon>
        <taxon>Pirellulales</taxon>
        <taxon>Lacipirellulaceae</taxon>
        <taxon>Bythopirellula</taxon>
    </lineage>
</organism>
<dbReference type="PANTHER" id="PTHR23088:SF27">
    <property type="entry name" value="DEAMINATED GLUTATHIONE AMIDASE"/>
    <property type="match status" value="1"/>
</dbReference>
<dbReference type="GO" id="GO:0016787">
    <property type="term" value="F:hydrolase activity"/>
    <property type="evidence" value="ECO:0007669"/>
    <property type="project" value="UniProtKB-KW"/>
</dbReference>
<dbReference type="InterPro" id="IPR003010">
    <property type="entry name" value="C-N_Hydrolase"/>
</dbReference>
<comment type="caution">
    <text evidence="3">The sequence shown here is derived from an EMBL/GenBank/DDBJ whole genome shotgun (WGS) entry which is preliminary data.</text>
</comment>
<keyword evidence="4" id="KW-1185">Reference proteome</keyword>
<dbReference type="Pfam" id="PF00795">
    <property type="entry name" value="CN_hydrolase"/>
    <property type="match status" value="1"/>
</dbReference>
<dbReference type="PANTHER" id="PTHR23088">
    <property type="entry name" value="NITRILASE-RELATED"/>
    <property type="match status" value="1"/>
</dbReference>
<accession>A0A5C6CVM2</accession>
<dbReference type="InterPro" id="IPR001110">
    <property type="entry name" value="UPF0012_CS"/>
</dbReference>
<reference evidence="3 4" key="1">
    <citation type="submission" date="2019-02" db="EMBL/GenBank/DDBJ databases">
        <title>Deep-cultivation of Planctomycetes and their phenomic and genomic characterization uncovers novel biology.</title>
        <authorList>
            <person name="Wiegand S."/>
            <person name="Jogler M."/>
            <person name="Boedeker C."/>
            <person name="Pinto D."/>
            <person name="Vollmers J."/>
            <person name="Rivas-Marin E."/>
            <person name="Kohn T."/>
            <person name="Peeters S.H."/>
            <person name="Heuer A."/>
            <person name="Rast P."/>
            <person name="Oberbeckmann S."/>
            <person name="Bunk B."/>
            <person name="Jeske O."/>
            <person name="Meyerdierks A."/>
            <person name="Storesund J.E."/>
            <person name="Kallscheuer N."/>
            <person name="Luecker S."/>
            <person name="Lage O.M."/>
            <person name="Pohl T."/>
            <person name="Merkel B.J."/>
            <person name="Hornburger P."/>
            <person name="Mueller R.-W."/>
            <person name="Bruemmer F."/>
            <person name="Labrenz M."/>
            <person name="Spormann A.M."/>
            <person name="Op Den Camp H."/>
            <person name="Overmann J."/>
            <person name="Amann R."/>
            <person name="Jetten M.S.M."/>
            <person name="Mascher T."/>
            <person name="Medema M.H."/>
            <person name="Devos D.P."/>
            <person name="Kaster A.-K."/>
            <person name="Ovreas L."/>
            <person name="Rohde M."/>
            <person name="Galperin M.Y."/>
            <person name="Jogler C."/>
        </authorList>
    </citation>
    <scope>NUCLEOTIDE SEQUENCE [LARGE SCALE GENOMIC DNA]</scope>
    <source>
        <strain evidence="3 4">Pla144</strain>
    </source>
</reference>
<comment type="similarity">
    <text evidence="1">Belongs to the carbon-nitrogen hydrolase superfamily. NIT1/NIT2 family.</text>
</comment>
<dbReference type="SUPFAM" id="SSF56317">
    <property type="entry name" value="Carbon-nitrogen hydrolase"/>
    <property type="match status" value="1"/>
</dbReference>
<protein>
    <submittedName>
        <fullName evidence="3">(R)-stereoselective amidase</fullName>
        <ecNumber evidence="3">3.5.1.100</ecNumber>
    </submittedName>
</protein>
<name>A0A5C6CVM2_9BACT</name>
<dbReference type="CDD" id="cd07197">
    <property type="entry name" value="nitrilase"/>
    <property type="match status" value="1"/>
</dbReference>
<proteinExistence type="inferred from homology"/>
<dbReference type="PROSITE" id="PS50263">
    <property type="entry name" value="CN_HYDROLASE"/>
    <property type="match status" value="1"/>
</dbReference>
<sequence length="319" mass="36386">MQSQQYQINLLAMQLVLFGCSWSPGMVWGEVRTDVSSVGESGQLNVATCQFPVSSDISENATWIRKQLREAAEQDAQIIHFSETALSGYAGVDQPDMSDYDWNLHAIELKSILELARKLKVWVVLGSVHRLSEGHKPHNSLYVINDQGEVIDRYDKRFCTSGDLRHFSPGDHFVTFEVRGVRCGLLICYDIRFPELYREYSKRGVRLMFHSFHNARQKPDAIHPKIMPPTAQARAATNGMFLSMNNSCVKHSWASMFITPDGLIRERLETDKPGVMVNSVDVEKEYYDASQPYRLQSIEGVWNSGEIVDDERSSDRHCY</sequence>